<comment type="caution">
    <text evidence="1">The sequence shown here is derived from an EMBL/GenBank/DDBJ whole genome shotgun (WGS) entry which is preliminary data.</text>
</comment>
<reference evidence="1" key="1">
    <citation type="submission" date="2021-01" db="EMBL/GenBank/DDBJ databases">
        <title>Adiantum capillus-veneris genome.</title>
        <authorList>
            <person name="Fang Y."/>
            <person name="Liao Q."/>
        </authorList>
    </citation>
    <scope>NUCLEOTIDE SEQUENCE</scope>
    <source>
        <strain evidence="1">H3</strain>
        <tissue evidence="1">Leaf</tissue>
    </source>
</reference>
<sequence length="124" mass="14185">MPFLKISIYTITARAYITVCIWRMSLPVLCLQLRFEVSWPNLSHQIETWTGVGEPCAIYSLFAWCTCDFQEPVQLSSLNYAARRELFSMYAAGIPKIRLHLLVCLVMDGNYEPCSVSCDLLIPK</sequence>
<gene>
    <name evidence="1" type="ORF">GOP47_0011211</name>
</gene>
<name>A0A9D4USD6_ADICA</name>
<protein>
    <submittedName>
        <fullName evidence="1">Uncharacterized protein</fullName>
    </submittedName>
</protein>
<accession>A0A9D4USD6</accession>
<proteinExistence type="predicted"/>
<organism evidence="1 2">
    <name type="scientific">Adiantum capillus-veneris</name>
    <name type="common">Maidenhair fern</name>
    <dbReference type="NCBI Taxonomy" id="13818"/>
    <lineage>
        <taxon>Eukaryota</taxon>
        <taxon>Viridiplantae</taxon>
        <taxon>Streptophyta</taxon>
        <taxon>Embryophyta</taxon>
        <taxon>Tracheophyta</taxon>
        <taxon>Polypodiopsida</taxon>
        <taxon>Polypodiidae</taxon>
        <taxon>Polypodiales</taxon>
        <taxon>Pteridineae</taxon>
        <taxon>Pteridaceae</taxon>
        <taxon>Vittarioideae</taxon>
        <taxon>Adiantum</taxon>
    </lineage>
</organism>
<dbReference type="EMBL" id="JABFUD020000011">
    <property type="protein sequence ID" value="KAI5073198.1"/>
    <property type="molecule type" value="Genomic_DNA"/>
</dbReference>
<dbReference type="AlphaFoldDB" id="A0A9D4USD6"/>
<dbReference type="Proteomes" id="UP000886520">
    <property type="component" value="Chromosome 11"/>
</dbReference>
<evidence type="ECO:0000313" key="2">
    <source>
        <dbReference type="Proteomes" id="UP000886520"/>
    </source>
</evidence>
<evidence type="ECO:0000313" key="1">
    <source>
        <dbReference type="EMBL" id="KAI5073198.1"/>
    </source>
</evidence>
<keyword evidence="2" id="KW-1185">Reference proteome</keyword>